<dbReference type="AlphaFoldDB" id="A0A941DW60"/>
<feature type="transmembrane region" description="Helical" evidence="3">
    <location>
        <begin position="94"/>
        <end position="116"/>
    </location>
</feature>
<feature type="transmembrane region" description="Helical" evidence="3">
    <location>
        <begin position="5"/>
        <end position="23"/>
    </location>
</feature>
<feature type="transmembrane region" description="Helical" evidence="3">
    <location>
        <begin position="125"/>
        <end position="142"/>
    </location>
</feature>
<feature type="domain" description="EamA" evidence="4">
    <location>
        <begin position="3"/>
        <end position="139"/>
    </location>
</feature>
<evidence type="ECO:0000259" key="4">
    <source>
        <dbReference type="Pfam" id="PF00892"/>
    </source>
</evidence>
<dbReference type="InterPro" id="IPR000620">
    <property type="entry name" value="EamA_dom"/>
</dbReference>
<organism evidence="5 6">
    <name type="scientific">Virgibacillus salarius</name>
    <dbReference type="NCBI Taxonomy" id="447199"/>
    <lineage>
        <taxon>Bacteria</taxon>
        <taxon>Bacillati</taxon>
        <taxon>Bacillota</taxon>
        <taxon>Bacilli</taxon>
        <taxon>Bacillales</taxon>
        <taxon>Bacillaceae</taxon>
        <taxon>Virgibacillus</taxon>
    </lineage>
</organism>
<dbReference type="RefSeq" id="WP_166530402.1">
    <property type="nucleotide sequence ID" value="NZ_JAGSOT010000027.1"/>
</dbReference>
<feature type="domain" description="EamA" evidence="4">
    <location>
        <begin position="152"/>
        <end position="285"/>
    </location>
</feature>
<keyword evidence="3" id="KW-1133">Transmembrane helix</keyword>
<feature type="transmembrane region" description="Helical" evidence="3">
    <location>
        <begin position="67"/>
        <end position="88"/>
    </location>
</feature>
<feature type="transmembrane region" description="Helical" evidence="3">
    <location>
        <begin position="148"/>
        <end position="169"/>
    </location>
</feature>
<protein>
    <submittedName>
        <fullName evidence="5">EamA family transporter</fullName>
    </submittedName>
</protein>
<dbReference type="SUPFAM" id="SSF103481">
    <property type="entry name" value="Multidrug resistance efflux transporter EmrE"/>
    <property type="match status" value="2"/>
</dbReference>
<dbReference type="InterPro" id="IPR037185">
    <property type="entry name" value="EmrE-like"/>
</dbReference>
<feature type="transmembrane region" description="Helical" evidence="3">
    <location>
        <begin position="213"/>
        <end position="232"/>
    </location>
</feature>
<dbReference type="Gene3D" id="1.10.3730.20">
    <property type="match status" value="1"/>
</dbReference>
<evidence type="ECO:0000313" key="6">
    <source>
        <dbReference type="Proteomes" id="UP000675284"/>
    </source>
</evidence>
<dbReference type="EMBL" id="JAGSOT010000027">
    <property type="protein sequence ID" value="MBR7796452.1"/>
    <property type="molecule type" value="Genomic_DNA"/>
</dbReference>
<comment type="subcellular location">
    <subcellularLocation>
        <location evidence="1">Endomembrane system</location>
        <topology evidence="1">Multi-pass membrane protein</topology>
    </subcellularLocation>
</comment>
<evidence type="ECO:0000256" key="3">
    <source>
        <dbReference type="SAM" id="Phobius"/>
    </source>
</evidence>
<dbReference type="Proteomes" id="UP000675284">
    <property type="component" value="Unassembled WGS sequence"/>
</dbReference>
<keyword evidence="3" id="KW-0472">Membrane</keyword>
<keyword evidence="3" id="KW-0812">Transmembrane</keyword>
<dbReference type="PANTHER" id="PTHR22911:SF79">
    <property type="entry name" value="MOBA-LIKE NTP TRANSFERASE DOMAIN-CONTAINING PROTEIN"/>
    <property type="match status" value="1"/>
</dbReference>
<evidence type="ECO:0000256" key="2">
    <source>
        <dbReference type="ARBA" id="ARBA00007362"/>
    </source>
</evidence>
<feature type="transmembrane region" description="Helical" evidence="3">
    <location>
        <begin position="269"/>
        <end position="289"/>
    </location>
</feature>
<name>A0A941DW60_9BACI</name>
<keyword evidence="6" id="KW-1185">Reference proteome</keyword>
<gene>
    <name evidence="5" type="ORF">KCX74_10430</name>
</gene>
<dbReference type="GO" id="GO:0016020">
    <property type="term" value="C:membrane"/>
    <property type="evidence" value="ECO:0007669"/>
    <property type="project" value="InterPro"/>
</dbReference>
<feature type="transmembrane region" description="Helical" evidence="3">
    <location>
        <begin position="244"/>
        <end position="263"/>
    </location>
</feature>
<feature type="transmembrane region" description="Helical" evidence="3">
    <location>
        <begin position="35"/>
        <end position="55"/>
    </location>
</feature>
<evidence type="ECO:0000313" key="5">
    <source>
        <dbReference type="EMBL" id="MBR7796452.1"/>
    </source>
</evidence>
<dbReference type="PANTHER" id="PTHR22911">
    <property type="entry name" value="ACYL-MALONYL CONDENSING ENZYME-RELATED"/>
    <property type="match status" value="1"/>
</dbReference>
<comment type="similarity">
    <text evidence="2">Belongs to the EamA transporter family.</text>
</comment>
<evidence type="ECO:0000256" key="1">
    <source>
        <dbReference type="ARBA" id="ARBA00004127"/>
    </source>
</evidence>
<reference evidence="5" key="1">
    <citation type="submission" date="2021-04" db="EMBL/GenBank/DDBJ databases">
        <title>Isolation and polyphasic classification of algal microorganism.</title>
        <authorList>
            <person name="Wang S."/>
        </authorList>
    </citation>
    <scope>NUCLEOTIDE SEQUENCE</scope>
    <source>
        <strain evidence="5">720a</strain>
    </source>
</reference>
<feature type="transmembrane region" description="Helical" evidence="3">
    <location>
        <begin position="181"/>
        <end position="201"/>
    </location>
</feature>
<dbReference type="Pfam" id="PF00892">
    <property type="entry name" value="EamA"/>
    <property type="match status" value="2"/>
</dbReference>
<sequence>MKKAYLYIITGAALWGTISWYVKNLYSFGFTPMEVVILRAWSTALLLFLYLLFFFRNKLKLKSLKDIRYFLGTGILSITFFNFCLFTAIELSTIPVATALLYTAPAFVMILSFLFFKEPITKGKLMALLTTLIGTCLVVEVIPFNLNAVSLSAIIFGIGAGFGYSLYSIFSKFALRKYSSLSITTYTFIIAAIALSPLFPYKEKWELLMYPEVIFYTLGLGFLPTAFAYIIYTHGLNHTEASKASILSTVEPVVATLIGILIFQETFSIIQSIGMACILGAVLFIQLNNQPKAVNLLRKTGTS</sequence>
<comment type="caution">
    <text evidence="5">The sequence shown here is derived from an EMBL/GenBank/DDBJ whole genome shotgun (WGS) entry which is preliminary data.</text>
</comment>
<proteinExistence type="inferred from homology"/>
<accession>A0A941DW60</accession>